<dbReference type="Proteomes" id="UP001198374">
    <property type="component" value="Unassembled WGS sequence"/>
</dbReference>
<accession>A0ABS7Z0E2</accession>
<protein>
    <recommendedName>
        <fullName evidence="3">Lipoprotein</fullName>
    </recommendedName>
</protein>
<gene>
    <name evidence="1" type="ORF">LDJ82_07985</name>
</gene>
<comment type="caution">
    <text evidence="1">The sequence shown here is derived from an EMBL/GenBank/DDBJ whole genome shotgun (WGS) entry which is preliminary data.</text>
</comment>
<evidence type="ECO:0000313" key="2">
    <source>
        <dbReference type="Proteomes" id="UP001198374"/>
    </source>
</evidence>
<evidence type="ECO:0008006" key="3">
    <source>
        <dbReference type="Google" id="ProtNLM"/>
    </source>
</evidence>
<keyword evidence="2" id="KW-1185">Reference proteome</keyword>
<dbReference type="RefSeq" id="WP_225304660.1">
    <property type="nucleotide sequence ID" value="NZ_JAGGLO010000001.1"/>
</dbReference>
<name>A0ABS7Z0E2_9FIRM</name>
<sequence length="188" mass="21784">MKNKERWGFMNCSKSLSFKKVLTILIGSFLLSVMFLLTSCSKEPVSENKEMEFPLDDKGYPKNNLVMINDKTYPLELVGESHRDSEIEINMDGDRDIVEITLPQYLPINYWSLDENEYMNLVSYSRIDFPIKDENMVEGPSAAVQKFVLNLASGETSEILLKWANVDEVDKLFKDKKEDYLLKIKVTY</sequence>
<evidence type="ECO:0000313" key="1">
    <source>
        <dbReference type="EMBL" id="MCA2096829.1"/>
    </source>
</evidence>
<dbReference type="EMBL" id="JAIWIY010000001">
    <property type="protein sequence ID" value="MCA2096829.1"/>
    <property type="molecule type" value="Genomic_DNA"/>
</dbReference>
<organism evidence="1 2">
    <name type="scientific">Anaerococcus degeneri</name>
    <dbReference type="NCBI Taxonomy" id="361500"/>
    <lineage>
        <taxon>Bacteria</taxon>
        <taxon>Bacillati</taxon>
        <taxon>Bacillota</taxon>
        <taxon>Tissierellia</taxon>
        <taxon>Tissierellales</taxon>
        <taxon>Peptoniphilaceae</taxon>
        <taxon>Anaerococcus</taxon>
    </lineage>
</organism>
<reference evidence="2" key="1">
    <citation type="submission" date="2023-07" db="EMBL/GenBank/DDBJ databases">
        <title>FDA dAtabase for Regulatory Grade micrObial Sequences (FDA-ARGOS): Supporting development and validation of Infectious Disease Dx tests.</title>
        <authorList>
            <person name="Sproer C."/>
            <person name="Gronow S."/>
            <person name="Severitt S."/>
            <person name="Schroder I."/>
            <person name="Tallon L."/>
            <person name="Sadzewicz L."/>
            <person name="Zhao X."/>
            <person name="Boylan J."/>
            <person name="Ott S."/>
            <person name="Bowen H."/>
            <person name="Vavikolanu K."/>
            <person name="Hazen T."/>
            <person name="Aluvathingal J."/>
            <person name="Nadendla S."/>
            <person name="Lowell S."/>
            <person name="Myers T."/>
            <person name="Yan Y."/>
        </authorList>
    </citation>
    <scope>NUCLEOTIDE SEQUENCE [LARGE SCALE GENOMIC DNA]</scope>
    <source>
        <strain evidence="2">FDAARGOS_1538</strain>
    </source>
</reference>
<proteinExistence type="predicted"/>